<evidence type="ECO:0000259" key="11">
    <source>
        <dbReference type="PROSITE" id="PS51910"/>
    </source>
</evidence>
<dbReference type="Gene3D" id="3.10.50.10">
    <property type="match status" value="1"/>
</dbReference>
<organism evidence="12 13">
    <name type="scientific">Vibrio chanodichtyis</name>
    <dbReference type="NCBI Taxonomy" id="3027932"/>
    <lineage>
        <taxon>Bacteria</taxon>
        <taxon>Pseudomonadati</taxon>
        <taxon>Pseudomonadota</taxon>
        <taxon>Gammaproteobacteria</taxon>
        <taxon>Vibrionales</taxon>
        <taxon>Vibrionaceae</taxon>
        <taxon>Vibrio</taxon>
    </lineage>
</organism>
<keyword evidence="4 9" id="KW-0378">Hydrolase</keyword>
<keyword evidence="10" id="KW-0732">Signal</keyword>
<dbReference type="Pfam" id="PF22352">
    <property type="entry name" value="K319L-like_PKD"/>
    <property type="match status" value="1"/>
</dbReference>
<accession>A0ABT5V178</accession>
<dbReference type="InterPro" id="IPR013783">
    <property type="entry name" value="Ig-like_fold"/>
</dbReference>
<dbReference type="InterPro" id="IPR017853">
    <property type="entry name" value="GH"/>
</dbReference>
<dbReference type="InterPro" id="IPR050314">
    <property type="entry name" value="Glycosyl_Hydrlase_18"/>
</dbReference>
<dbReference type="Gene3D" id="2.60.40.10">
    <property type="entry name" value="Immunoglobulins"/>
    <property type="match status" value="3"/>
</dbReference>
<dbReference type="Pfam" id="PF08329">
    <property type="entry name" value="ChitinaseA_N"/>
    <property type="match status" value="1"/>
</dbReference>
<dbReference type="PROSITE" id="PS01095">
    <property type="entry name" value="GH18_1"/>
    <property type="match status" value="1"/>
</dbReference>
<dbReference type="InterPro" id="IPR022409">
    <property type="entry name" value="PKD/Chitinase_dom"/>
</dbReference>
<dbReference type="PROSITE" id="PS51910">
    <property type="entry name" value="GH18_2"/>
    <property type="match status" value="1"/>
</dbReference>
<dbReference type="GO" id="GO:0016787">
    <property type="term" value="F:hydrolase activity"/>
    <property type="evidence" value="ECO:0007669"/>
    <property type="project" value="UniProtKB-KW"/>
</dbReference>
<evidence type="ECO:0000256" key="9">
    <source>
        <dbReference type="RuleBase" id="RU000489"/>
    </source>
</evidence>
<feature type="domain" description="GH18" evidence="11">
    <location>
        <begin position="156"/>
        <end position="562"/>
    </location>
</feature>
<dbReference type="PANTHER" id="PTHR11177:SF317">
    <property type="entry name" value="CHITINASE 12-RELATED"/>
    <property type="match status" value="1"/>
</dbReference>
<dbReference type="SMART" id="SM00089">
    <property type="entry name" value="PKD"/>
    <property type="match status" value="3"/>
</dbReference>
<dbReference type="InterPro" id="IPR011583">
    <property type="entry name" value="Chitinase_II/V-like_cat"/>
</dbReference>
<feature type="chain" id="PRO_5046704741" description="chitinase" evidence="10">
    <location>
        <begin position="23"/>
        <end position="872"/>
    </location>
</feature>
<comment type="caution">
    <text evidence="12">The sequence shown here is derived from an EMBL/GenBank/DDBJ whole genome shotgun (WGS) entry which is preliminary data.</text>
</comment>
<dbReference type="InterPro" id="IPR001579">
    <property type="entry name" value="Glyco_hydro_18_chit_AS"/>
</dbReference>
<dbReference type="InterPro" id="IPR013540">
    <property type="entry name" value="ChitinaseA_N"/>
</dbReference>
<evidence type="ECO:0000256" key="4">
    <source>
        <dbReference type="ARBA" id="ARBA00022801"/>
    </source>
</evidence>
<evidence type="ECO:0000256" key="5">
    <source>
        <dbReference type="ARBA" id="ARBA00023024"/>
    </source>
</evidence>
<dbReference type="CDD" id="cd02848">
    <property type="entry name" value="E_set_Chitinase_N"/>
    <property type="match status" value="1"/>
</dbReference>
<keyword evidence="5" id="KW-0146">Chitin degradation</keyword>
<keyword evidence="7 9" id="KW-0326">Glycosidase</keyword>
<dbReference type="RefSeq" id="WP_274723030.1">
    <property type="nucleotide sequence ID" value="NZ_JARBFT010000009.1"/>
</dbReference>
<reference evidence="12 13" key="1">
    <citation type="submission" date="2023-02" db="EMBL/GenBank/DDBJ databases">
        <title>Vibrio intestini sp. nov., a close relative of Vibrio cholerae isolated from the intestine of Healthy Culter dabryi.</title>
        <authorList>
            <person name="Wu N."/>
        </authorList>
    </citation>
    <scope>NUCLEOTIDE SEQUENCE [LARGE SCALE GENOMIC DNA]</scope>
    <source>
        <strain evidence="12 13">DSL-7</strain>
    </source>
</reference>
<evidence type="ECO:0000313" key="13">
    <source>
        <dbReference type="Proteomes" id="UP001216189"/>
    </source>
</evidence>
<keyword evidence="8" id="KW-0624">Polysaccharide degradation</keyword>
<dbReference type="CDD" id="cd12215">
    <property type="entry name" value="ChiC_BD"/>
    <property type="match status" value="2"/>
</dbReference>
<dbReference type="SUPFAM" id="SSF51055">
    <property type="entry name" value="Carbohydrate binding domain"/>
    <property type="match status" value="2"/>
</dbReference>
<dbReference type="Pfam" id="PF02839">
    <property type="entry name" value="CBM_5_12"/>
    <property type="match status" value="1"/>
</dbReference>
<dbReference type="InterPro" id="IPR003610">
    <property type="entry name" value="CBM5/12"/>
</dbReference>
<dbReference type="Gene3D" id="3.20.20.80">
    <property type="entry name" value="Glycosidases"/>
    <property type="match status" value="1"/>
</dbReference>
<dbReference type="InterPro" id="IPR001223">
    <property type="entry name" value="Glyco_hydro18_cat"/>
</dbReference>
<sequence length="872" mass="94426">MLKQSMLSLSILTALTSASVFAAAPGKPTLGWGDYTYALVEVDQSQVAYEKLVKAVHDEISIEVTWDVWSGDAAQTARILLDEQVVWEGAASANRAVFKMSKGGRYNMAVELENQDGTSRSETQLLTIADTDGSHLEPMSTIWTENNQPYQNQSGKIVGTYFVEWGVYGRNYPMDKVPTANLNRILYGFVPICGGDGINDSLKTIDGSFQALQSACAGRDDFKVAIHDPWAAIQKPQLGVEGWSAPYKGNFGQMMAAKKANPDLKILPSIGGWTLSDPFFLMHDDAKRHTFVASVREYLETWKFFDGVDIDFEFPGGGGANPNLGDKERDGELYVTILKELRTMLDELGSKNGRYYELTSAINVGYDKIAVVDYAKAAQYLDNIYMMSYDFYGAWDNSVLNHQTGLHQSSVNSAESASKYYASRGVELLLEQGVPAEKLVIGAAAYGRGWTGVHNYTNGNPFTGVATGPIKGTWENGVVDYRDIVNNHGASQGFEYGYDQAAEAPYLFKASTGDLITYDDPRSIKAKAQYVMQQGMGGIFHWEMDADNGDLLNAMHEGLGHGDGSTEPENRAPIARAGADKTVTGPITVTLDGSQSSDPEGEMLTFHWAQTGGNPLTISNNHTAQASIEVPATEIDQAYTFTLSVTDPKGASSTDSVMITNQAAASNQAPTVTLSPVTYVNEQAQFTLTANAYDADGDTLAYAWSIPSEFVLLDGGHESSVTLSAPEVDADTQFTIEVTVNDGEASATAATQVQVKNIEDGGTGDDQCAATDPNAGNYPAWNASTVYTNETISHNGLVYTAKWWVQGSEPTPSNEAWQLVSNVELPWSAGIAYSGTDQTNHNGSRWQAKWWTQGDEPGTADVWVNIGQASCN</sequence>
<dbReference type="SUPFAM" id="SSF54556">
    <property type="entry name" value="Chitinase insertion domain"/>
    <property type="match status" value="1"/>
</dbReference>
<dbReference type="Pfam" id="PF00704">
    <property type="entry name" value="Glyco_hydro_18"/>
    <property type="match status" value="1"/>
</dbReference>
<dbReference type="InterPro" id="IPR035986">
    <property type="entry name" value="PKD_dom_sf"/>
</dbReference>
<dbReference type="CDD" id="cd06548">
    <property type="entry name" value="GH18_chitinase"/>
    <property type="match status" value="1"/>
</dbReference>
<evidence type="ECO:0000313" key="12">
    <source>
        <dbReference type="EMBL" id="MDE1515412.1"/>
    </source>
</evidence>
<keyword evidence="13" id="KW-1185">Reference proteome</keyword>
<evidence type="ECO:0000256" key="2">
    <source>
        <dbReference type="ARBA" id="ARBA00009121"/>
    </source>
</evidence>
<evidence type="ECO:0000256" key="7">
    <source>
        <dbReference type="ARBA" id="ARBA00023295"/>
    </source>
</evidence>
<dbReference type="InterPro" id="IPR029070">
    <property type="entry name" value="Chitinase_insertion_sf"/>
</dbReference>
<keyword evidence="6" id="KW-0119">Carbohydrate metabolism</keyword>
<dbReference type="SMART" id="SM00495">
    <property type="entry name" value="ChtBD3"/>
    <property type="match status" value="2"/>
</dbReference>
<dbReference type="InterPro" id="IPR014756">
    <property type="entry name" value="Ig_E-set"/>
</dbReference>
<feature type="signal peptide" evidence="10">
    <location>
        <begin position="1"/>
        <end position="22"/>
    </location>
</feature>
<dbReference type="InterPro" id="IPR036573">
    <property type="entry name" value="CBM_sf_5/12"/>
</dbReference>
<comment type="catalytic activity">
    <reaction evidence="1">
        <text>Random endo-hydrolysis of N-acetyl-beta-D-glucosaminide (1-&gt;4)-beta-linkages in chitin and chitodextrins.</text>
        <dbReference type="EC" id="3.2.1.14"/>
    </reaction>
</comment>
<dbReference type="CDD" id="cd00146">
    <property type="entry name" value="PKD"/>
    <property type="match status" value="1"/>
</dbReference>
<evidence type="ECO:0000256" key="3">
    <source>
        <dbReference type="ARBA" id="ARBA00012729"/>
    </source>
</evidence>
<dbReference type="SUPFAM" id="SSF51445">
    <property type="entry name" value="(Trans)glycosidases"/>
    <property type="match status" value="1"/>
</dbReference>
<protein>
    <recommendedName>
        <fullName evidence="3">chitinase</fullName>
        <ecNumber evidence="3">3.2.1.14</ecNumber>
    </recommendedName>
</protein>
<dbReference type="PANTHER" id="PTHR11177">
    <property type="entry name" value="CHITINASE"/>
    <property type="match status" value="1"/>
</dbReference>
<name>A0ABT5V178_9VIBR</name>
<dbReference type="Proteomes" id="UP001216189">
    <property type="component" value="Unassembled WGS sequence"/>
</dbReference>
<comment type="similarity">
    <text evidence="2">Belongs to the glycosyl hydrolase 18 family. Chitinase class II subfamily.</text>
</comment>
<evidence type="ECO:0000256" key="6">
    <source>
        <dbReference type="ARBA" id="ARBA00023277"/>
    </source>
</evidence>
<dbReference type="SMART" id="SM00636">
    <property type="entry name" value="Glyco_18"/>
    <property type="match status" value="1"/>
</dbReference>
<dbReference type="EMBL" id="JARBFT010000009">
    <property type="protein sequence ID" value="MDE1515412.1"/>
    <property type="molecule type" value="Genomic_DNA"/>
</dbReference>
<evidence type="ECO:0000256" key="1">
    <source>
        <dbReference type="ARBA" id="ARBA00000822"/>
    </source>
</evidence>
<gene>
    <name evidence="12" type="ORF">PUN32_10360</name>
</gene>
<evidence type="ECO:0000256" key="10">
    <source>
        <dbReference type="SAM" id="SignalP"/>
    </source>
</evidence>
<dbReference type="Gene3D" id="2.10.10.20">
    <property type="entry name" value="Carbohydrate-binding module superfamily 5/12"/>
    <property type="match status" value="2"/>
</dbReference>
<dbReference type="SUPFAM" id="SSF81296">
    <property type="entry name" value="E set domains"/>
    <property type="match status" value="1"/>
</dbReference>
<proteinExistence type="inferred from homology"/>
<dbReference type="SUPFAM" id="SSF49299">
    <property type="entry name" value="PKD domain"/>
    <property type="match status" value="1"/>
</dbReference>
<dbReference type="EC" id="3.2.1.14" evidence="3"/>
<evidence type="ECO:0000256" key="8">
    <source>
        <dbReference type="ARBA" id="ARBA00023326"/>
    </source>
</evidence>